<evidence type="ECO:0000256" key="4">
    <source>
        <dbReference type="ARBA" id="ARBA00022989"/>
    </source>
</evidence>
<dbReference type="AlphaFoldDB" id="A0AAE3DM72"/>
<accession>A0AAE3DM72</accession>
<dbReference type="InterPro" id="IPR050833">
    <property type="entry name" value="Poly_Biosynth_Transport"/>
</dbReference>
<proteinExistence type="predicted"/>
<name>A0AAE3DM72_9FIRM</name>
<dbReference type="PANTHER" id="PTHR30250">
    <property type="entry name" value="PST FAMILY PREDICTED COLANIC ACID TRANSPORTER"/>
    <property type="match status" value="1"/>
</dbReference>
<evidence type="ECO:0000256" key="1">
    <source>
        <dbReference type="ARBA" id="ARBA00004651"/>
    </source>
</evidence>
<dbReference type="GO" id="GO:0005886">
    <property type="term" value="C:plasma membrane"/>
    <property type="evidence" value="ECO:0007669"/>
    <property type="project" value="UniProtKB-SubCell"/>
</dbReference>
<dbReference type="PANTHER" id="PTHR30250:SF26">
    <property type="entry name" value="PSMA PROTEIN"/>
    <property type="match status" value="1"/>
</dbReference>
<keyword evidence="3 6" id="KW-0812">Transmembrane</keyword>
<feature type="transmembrane region" description="Helical" evidence="6">
    <location>
        <begin position="395"/>
        <end position="417"/>
    </location>
</feature>
<evidence type="ECO:0000256" key="6">
    <source>
        <dbReference type="SAM" id="Phobius"/>
    </source>
</evidence>
<comment type="caution">
    <text evidence="7">The sequence shown here is derived from an EMBL/GenBank/DDBJ whole genome shotgun (WGS) entry which is preliminary data.</text>
</comment>
<protein>
    <submittedName>
        <fullName evidence="7">Polysaccharide biosynthesis C-terminal domain-containing protein</fullName>
    </submittedName>
</protein>
<evidence type="ECO:0000313" key="8">
    <source>
        <dbReference type="Proteomes" id="UP001198962"/>
    </source>
</evidence>
<feature type="transmembrane region" description="Helical" evidence="6">
    <location>
        <begin position="429"/>
        <end position="450"/>
    </location>
</feature>
<organism evidence="7 8">
    <name type="scientific">Brotaphodocola catenula</name>
    <dbReference type="NCBI Taxonomy" id="2885361"/>
    <lineage>
        <taxon>Bacteria</taxon>
        <taxon>Bacillati</taxon>
        <taxon>Bacillota</taxon>
        <taxon>Clostridia</taxon>
        <taxon>Lachnospirales</taxon>
        <taxon>Lachnospiraceae</taxon>
        <taxon>Brotaphodocola</taxon>
    </lineage>
</organism>
<evidence type="ECO:0000256" key="5">
    <source>
        <dbReference type="ARBA" id="ARBA00023136"/>
    </source>
</evidence>
<comment type="subcellular location">
    <subcellularLocation>
        <location evidence="1">Cell membrane</location>
        <topology evidence="1">Multi-pass membrane protein</topology>
    </subcellularLocation>
</comment>
<feature type="transmembrane region" description="Helical" evidence="6">
    <location>
        <begin position="456"/>
        <end position="482"/>
    </location>
</feature>
<feature type="transmembrane region" description="Helical" evidence="6">
    <location>
        <begin position="153"/>
        <end position="175"/>
    </location>
</feature>
<dbReference type="Proteomes" id="UP001198962">
    <property type="component" value="Unassembled WGS sequence"/>
</dbReference>
<dbReference type="EMBL" id="JAJEPU010000054">
    <property type="protein sequence ID" value="MCC2165813.1"/>
    <property type="molecule type" value="Genomic_DNA"/>
</dbReference>
<reference evidence="7" key="1">
    <citation type="submission" date="2021-10" db="EMBL/GenBank/DDBJ databases">
        <title>Anaerobic single-cell dispensing facilitates the cultivation of human gut bacteria.</title>
        <authorList>
            <person name="Afrizal A."/>
        </authorList>
    </citation>
    <scope>NUCLEOTIDE SEQUENCE</scope>
    <source>
        <strain evidence="7">CLA-AA-H274</strain>
    </source>
</reference>
<sequence>MRERKFVWNTVTSLVSQMISLICGFILPQMILNAYGTEVNGLVSSVNQFLTIVSLSEFGMTAVVQSALYKPLSNHDNYKISCIMASSVKFFRKIAIVLIIYVTALCVLYPILVKSNFDYVYIVTLIAILSINSLAQYLLGITNCQLLSADQRVYIVSLSTIVMTLLNTVGCYIVIQLGGGIHAVKLLTVSVFLIKPIVAQIYVKKNYRIDLQVKYTGEPITQKWNGVAQHISYYVFNSTDIVILSMFSTLENVSIYAVHALILNGLKQLCTLVDNSIKPLLGELWAKKENERLKTYFFFYEWFLNALSIFVFGCAVSLIESFVMIYTKGVNDANYNIPEFAIILTISYIVQNIRNTYNTMIQATGRYKETQYTFIWGAIINIVVSIIAVTKFGLVGVAIGTLVGALFQMLTQAMYIYKNILNANALKTIKLCLTDFLLILLGICITKILPMNANTYIEWVITAIPVALIWALLVIVMSLLLYRNEVEELKVRLKKSNR</sequence>
<evidence type="ECO:0000256" key="2">
    <source>
        <dbReference type="ARBA" id="ARBA00022475"/>
    </source>
</evidence>
<keyword evidence="2" id="KW-1003">Cell membrane</keyword>
<feature type="transmembrane region" description="Helical" evidence="6">
    <location>
        <begin position="371"/>
        <end position="389"/>
    </location>
</feature>
<gene>
    <name evidence="7" type="ORF">LKD32_13195</name>
</gene>
<keyword evidence="5 6" id="KW-0472">Membrane</keyword>
<feature type="transmembrane region" description="Helical" evidence="6">
    <location>
        <begin position="48"/>
        <end position="69"/>
    </location>
</feature>
<dbReference type="RefSeq" id="WP_308452019.1">
    <property type="nucleotide sequence ID" value="NZ_JAJEPU010000054.1"/>
</dbReference>
<feature type="transmembrane region" description="Helical" evidence="6">
    <location>
        <begin position="90"/>
        <end position="113"/>
    </location>
</feature>
<keyword evidence="8" id="KW-1185">Reference proteome</keyword>
<feature type="transmembrane region" description="Helical" evidence="6">
    <location>
        <begin position="181"/>
        <end position="203"/>
    </location>
</feature>
<feature type="transmembrane region" description="Helical" evidence="6">
    <location>
        <begin position="333"/>
        <end position="350"/>
    </location>
</feature>
<evidence type="ECO:0000256" key="3">
    <source>
        <dbReference type="ARBA" id="ARBA00022692"/>
    </source>
</evidence>
<keyword evidence="4 6" id="KW-1133">Transmembrane helix</keyword>
<feature type="transmembrane region" description="Helical" evidence="6">
    <location>
        <begin position="7"/>
        <end position="28"/>
    </location>
</feature>
<feature type="transmembrane region" description="Helical" evidence="6">
    <location>
        <begin position="302"/>
        <end position="327"/>
    </location>
</feature>
<evidence type="ECO:0000313" key="7">
    <source>
        <dbReference type="EMBL" id="MCC2165813.1"/>
    </source>
</evidence>
<feature type="transmembrane region" description="Helical" evidence="6">
    <location>
        <begin position="119"/>
        <end position="141"/>
    </location>
</feature>